<sequence length="125" mass="13835">MVDSTEDLAYHAVSHLLSEFKDDVDAKVIVAGPSTTCSQKIHNQLIFLNLQAIMYYLGDNGLGLADRSTTVVEQCLALIKDEWLMKSCSRDPIVLLSYLDVETYELVGESVMEVILNINIGKSVP</sequence>
<name>A0AAD8GWF4_9APIA</name>
<reference evidence="1" key="2">
    <citation type="submission" date="2023-05" db="EMBL/GenBank/DDBJ databases">
        <authorList>
            <person name="Schelkunov M.I."/>
        </authorList>
    </citation>
    <scope>NUCLEOTIDE SEQUENCE</scope>
    <source>
        <strain evidence="1">Hsosn_3</strain>
        <tissue evidence="1">Leaf</tissue>
    </source>
</reference>
<comment type="caution">
    <text evidence="1">The sequence shown here is derived from an EMBL/GenBank/DDBJ whole genome shotgun (WGS) entry which is preliminary data.</text>
</comment>
<proteinExistence type="predicted"/>
<dbReference type="EMBL" id="JAUIZM010000011">
    <property type="protein sequence ID" value="KAK1355778.1"/>
    <property type="molecule type" value="Genomic_DNA"/>
</dbReference>
<dbReference type="InterPro" id="IPR027165">
    <property type="entry name" value="CND3"/>
</dbReference>
<gene>
    <name evidence="1" type="ORF">POM88_049034</name>
</gene>
<keyword evidence="2" id="KW-1185">Reference proteome</keyword>
<dbReference type="GO" id="GO:0007076">
    <property type="term" value="P:mitotic chromosome condensation"/>
    <property type="evidence" value="ECO:0007669"/>
    <property type="project" value="InterPro"/>
</dbReference>
<organism evidence="1 2">
    <name type="scientific">Heracleum sosnowskyi</name>
    <dbReference type="NCBI Taxonomy" id="360622"/>
    <lineage>
        <taxon>Eukaryota</taxon>
        <taxon>Viridiplantae</taxon>
        <taxon>Streptophyta</taxon>
        <taxon>Embryophyta</taxon>
        <taxon>Tracheophyta</taxon>
        <taxon>Spermatophyta</taxon>
        <taxon>Magnoliopsida</taxon>
        <taxon>eudicotyledons</taxon>
        <taxon>Gunneridae</taxon>
        <taxon>Pentapetalae</taxon>
        <taxon>asterids</taxon>
        <taxon>campanulids</taxon>
        <taxon>Apiales</taxon>
        <taxon>Apiaceae</taxon>
        <taxon>Apioideae</taxon>
        <taxon>apioid superclade</taxon>
        <taxon>Tordylieae</taxon>
        <taxon>Tordyliinae</taxon>
        <taxon>Heracleum</taxon>
    </lineage>
</organism>
<evidence type="ECO:0000313" key="1">
    <source>
        <dbReference type="EMBL" id="KAK1355778.1"/>
    </source>
</evidence>
<dbReference type="GO" id="GO:0000796">
    <property type="term" value="C:condensin complex"/>
    <property type="evidence" value="ECO:0007669"/>
    <property type="project" value="InterPro"/>
</dbReference>
<protein>
    <submittedName>
        <fullName evidence="1">Uncharacterized protein</fullName>
    </submittedName>
</protein>
<accession>A0AAD8GWF4</accession>
<dbReference type="Proteomes" id="UP001237642">
    <property type="component" value="Unassembled WGS sequence"/>
</dbReference>
<dbReference type="AlphaFoldDB" id="A0AAD8GWF4"/>
<dbReference type="GO" id="GO:0000793">
    <property type="term" value="C:condensed chromosome"/>
    <property type="evidence" value="ECO:0007669"/>
    <property type="project" value="TreeGrafter"/>
</dbReference>
<reference evidence="1" key="1">
    <citation type="submission" date="2023-02" db="EMBL/GenBank/DDBJ databases">
        <title>Genome of toxic invasive species Heracleum sosnowskyi carries increased number of genes despite the absence of recent whole-genome duplications.</title>
        <authorList>
            <person name="Schelkunov M."/>
            <person name="Shtratnikova V."/>
            <person name="Makarenko M."/>
            <person name="Klepikova A."/>
            <person name="Omelchenko D."/>
            <person name="Novikova G."/>
            <person name="Obukhova E."/>
            <person name="Bogdanov V."/>
            <person name="Penin A."/>
            <person name="Logacheva M."/>
        </authorList>
    </citation>
    <scope>NUCLEOTIDE SEQUENCE</scope>
    <source>
        <strain evidence="1">Hsosn_3</strain>
        <tissue evidence="1">Leaf</tissue>
    </source>
</reference>
<evidence type="ECO:0000313" key="2">
    <source>
        <dbReference type="Proteomes" id="UP001237642"/>
    </source>
</evidence>
<dbReference type="PANTHER" id="PTHR14418">
    <property type="entry name" value="CONDENSIN COMPLEX SUBUNIT 3-RELATED"/>
    <property type="match status" value="1"/>
</dbReference>
<dbReference type="PANTHER" id="PTHR14418:SF5">
    <property type="entry name" value="CONDENSIN COMPLEX SUBUNIT 3"/>
    <property type="match status" value="1"/>
</dbReference>